<feature type="compositionally biased region" description="Low complexity" evidence="1">
    <location>
        <begin position="322"/>
        <end position="332"/>
    </location>
</feature>
<gene>
    <name evidence="3" type="ORF">C1752_03246</name>
</gene>
<organism evidence="3 4">
    <name type="scientific">Acaryochloris thomasi RCC1774</name>
    <dbReference type="NCBI Taxonomy" id="1764569"/>
    <lineage>
        <taxon>Bacteria</taxon>
        <taxon>Bacillati</taxon>
        <taxon>Cyanobacteriota</taxon>
        <taxon>Cyanophyceae</taxon>
        <taxon>Acaryochloridales</taxon>
        <taxon>Acaryochloridaceae</taxon>
        <taxon>Acaryochloris</taxon>
        <taxon>Acaryochloris thomasi</taxon>
    </lineage>
</organism>
<keyword evidence="4" id="KW-1185">Reference proteome</keyword>
<keyword evidence="2" id="KW-1133">Transmembrane helix</keyword>
<accession>A0A2W1JHD7</accession>
<keyword evidence="2" id="KW-0812">Transmembrane</keyword>
<reference evidence="3 4" key="1">
    <citation type="journal article" date="2018" name="Sci. Rep.">
        <title>A novel species of the marine cyanobacterium Acaryochloris with a unique pigment content and lifestyle.</title>
        <authorList>
            <person name="Partensky F."/>
            <person name="Six C."/>
            <person name="Ratin M."/>
            <person name="Garczarek L."/>
            <person name="Vaulot D."/>
            <person name="Probert I."/>
            <person name="Calteau A."/>
            <person name="Gourvil P."/>
            <person name="Marie D."/>
            <person name="Grebert T."/>
            <person name="Bouchier C."/>
            <person name="Le Panse S."/>
            <person name="Gachenot M."/>
            <person name="Rodriguez F."/>
            <person name="Garrido J.L."/>
        </authorList>
    </citation>
    <scope>NUCLEOTIDE SEQUENCE [LARGE SCALE GENOMIC DNA]</scope>
    <source>
        <strain evidence="3 4">RCC1774</strain>
    </source>
</reference>
<dbReference type="OrthoDB" id="532877at2"/>
<dbReference type="EMBL" id="PQWO01000008">
    <property type="protein sequence ID" value="PZD72766.1"/>
    <property type="molecule type" value="Genomic_DNA"/>
</dbReference>
<comment type="caution">
    <text evidence="3">The sequence shown here is derived from an EMBL/GenBank/DDBJ whole genome shotgun (WGS) entry which is preliminary data.</text>
</comment>
<evidence type="ECO:0000313" key="4">
    <source>
        <dbReference type="Proteomes" id="UP000248857"/>
    </source>
</evidence>
<dbReference type="AlphaFoldDB" id="A0A2W1JHD7"/>
<protein>
    <recommendedName>
        <fullName evidence="5">Ycf66 family protein</fullName>
    </recommendedName>
</protein>
<feature type="compositionally biased region" description="Polar residues" evidence="1">
    <location>
        <begin position="310"/>
        <end position="319"/>
    </location>
</feature>
<feature type="transmembrane region" description="Helical" evidence="2">
    <location>
        <begin position="6"/>
        <end position="24"/>
    </location>
</feature>
<evidence type="ECO:0000256" key="2">
    <source>
        <dbReference type="SAM" id="Phobius"/>
    </source>
</evidence>
<evidence type="ECO:0000313" key="3">
    <source>
        <dbReference type="EMBL" id="PZD72766.1"/>
    </source>
</evidence>
<keyword evidence="2" id="KW-0472">Membrane</keyword>
<feature type="transmembrane region" description="Helical" evidence="2">
    <location>
        <begin position="33"/>
        <end position="50"/>
    </location>
</feature>
<name>A0A2W1JHD7_9CYAN</name>
<dbReference type="Pfam" id="PF07444">
    <property type="entry name" value="Ycf66_N"/>
    <property type="match status" value="1"/>
</dbReference>
<feature type="compositionally biased region" description="Low complexity" evidence="1">
    <location>
        <begin position="235"/>
        <end position="245"/>
    </location>
</feature>
<dbReference type="InterPro" id="IPR010004">
    <property type="entry name" value="Uncharacterised_Ycf66"/>
</dbReference>
<feature type="region of interest" description="Disordered" evidence="1">
    <location>
        <begin position="182"/>
        <end position="394"/>
    </location>
</feature>
<sequence length="394" mass="41813">MLTYVLVWIMGLGSLGLYLAAYLFPEVHRKNDFIWGGVGLFYALVLWANAKTIPGSLLLGQIASVSLIVWLGQQTIQQRASLASPDIPRPESGSVSGRLRGIVLQAWKLIEPLIALISGFVAKVLEKPQEANIAEIEVGVTEEAKPNFLNQLTDPLSNLSGNLTGLFKSGEKSPQTVNTVTIKATPASEDTVKGKAASVVTEPASKETPQNLDPVGDAPEKAAEAEVSPPPEVETPPSTENPSEPLDVSSAQEEETSESPITVEVPMAETEATQTEATREVSQENGDEIPNATEPVDPQSALPPVEIDTDSPSHSSETIEVQPPAEQEQAAATTFDTPVSEGDTSETENSDAVGKDSTTAETSVESKTTQTAINSGDLQPEDKPEEWTAPDPLA</sequence>
<proteinExistence type="predicted"/>
<evidence type="ECO:0008006" key="5">
    <source>
        <dbReference type="Google" id="ProtNLM"/>
    </source>
</evidence>
<dbReference type="RefSeq" id="WP_110986694.1">
    <property type="nucleotide sequence ID" value="NZ_CAWNWM010000008.1"/>
</dbReference>
<dbReference type="Proteomes" id="UP000248857">
    <property type="component" value="Unassembled WGS sequence"/>
</dbReference>
<evidence type="ECO:0000256" key="1">
    <source>
        <dbReference type="SAM" id="MobiDB-lite"/>
    </source>
</evidence>
<feature type="compositionally biased region" description="Polar residues" evidence="1">
    <location>
        <begin position="356"/>
        <end position="377"/>
    </location>
</feature>